<evidence type="ECO:0000313" key="1">
    <source>
        <dbReference type="EMBL" id="KAA1074680.1"/>
    </source>
</evidence>
<gene>
    <name evidence="1" type="ORF">PGT21_015523</name>
</gene>
<comment type="caution">
    <text evidence="1">The sequence shown here is derived from an EMBL/GenBank/DDBJ whole genome shotgun (WGS) entry which is preliminary data.</text>
</comment>
<dbReference type="Proteomes" id="UP000324748">
    <property type="component" value="Unassembled WGS sequence"/>
</dbReference>
<sequence length="57" mass="6870">MICDQSPICHFLGVVFLRKSITPSIGFRTDYHSRRPTYFRKKHTVHTLRKHENRKKT</sequence>
<organism evidence="1 2">
    <name type="scientific">Puccinia graminis f. sp. tritici</name>
    <dbReference type="NCBI Taxonomy" id="56615"/>
    <lineage>
        <taxon>Eukaryota</taxon>
        <taxon>Fungi</taxon>
        <taxon>Dikarya</taxon>
        <taxon>Basidiomycota</taxon>
        <taxon>Pucciniomycotina</taxon>
        <taxon>Pucciniomycetes</taxon>
        <taxon>Pucciniales</taxon>
        <taxon>Pucciniaceae</taxon>
        <taxon>Puccinia</taxon>
    </lineage>
</organism>
<protein>
    <submittedName>
        <fullName evidence="1">Uncharacterized protein</fullName>
    </submittedName>
</protein>
<dbReference type="EMBL" id="VSWC01000157">
    <property type="protein sequence ID" value="KAA1074680.1"/>
    <property type="molecule type" value="Genomic_DNA"/>
</dbReference>
<name>A0A5B0MFK3_PUCGR</name>
<proteinExistence type="predicted"/>
<dbReference type="AlphaFoldDB" id="A0A5B0MFK3"/>
<accession>A0A5B0MFK3</accession>
<reference evidence="1 2" key="1">
    <citation type="submission" date="2019-05" db="EMBL/GenBank/DDBJ databases">
        <title>Emergence of the Ug99 lineage of the wheat stem rust pathogen through somatic hybridization.</title>
        <authorList>
            <person name="Li F."/>
            <person name="Upadhyaya N.M."/>
            <person name="Sperschneider J."/>
            <person name="Matny O."/>
            <person name="Nguyen-Phuc H."/>
            <person name="Mago R."/>
            <person name="Raley C."/>
            <person name="Miller M.E."/>
            <person name="Silverstein K.A.T."/>
            <person name="Henningsen E."/>
            <person name="Hirsch C.D."/>
            <person name="Visser B."/>
            <person name="Pretorius Z.A."/>
            <person name="Steffenson B.J."/>
            <person name="Schwessinger B."/>
            <person name="Dodds P.N."/>
            <person name="Figueroa M."/>
        </authorList>
    </citation>
    <scope>NUCLEOTIDE SEQUENCE [LARGE SCALE GENOMIC DNA]</scope>
    <source>
        <strain evidence="1">21-0</strain>
    </source>
</reference>
<evidence type="ECO:0000313" key="2">
    <source>
        <dbReference type="Proteomes" id="UP000324748"/>
    </source>
</evidence>
<keyword evidence="2" id="KW-1185">Reference proteome</keyword>